<sequence length="592" mass="62821">MKRCTVIVPELHCISCEKRVETLLARNRGVKKVNANYVNGTITVDYDPSLCDQTAIIKLLVSAGYTVKASSPSSGWYNMLGMAAIFAVIVFLSTYTDSAALTSLLTSQASYVALFTAGLLASLHCAGMCGGIMLSQCVTSHSRSRRSALIPNLLYNIGRLTGYSALGGMAGALGSVFSLSIGLMSGISIIAGLAMIIMGIHITGFTFLGKRLSFALPQIPYKPKTPFLIGVLNGLMPCGPLQTMQLYALGTASVTQGALSMFIFALGTMPLMLSFGALAGFFSAAATKKVLKLAGVCVIVLGIAMTGRGLTLGGFTWPWLSSQASAADSANLTKAKITNGVQTIHMKADNKGYAPNVFFAQKNIPIRFVIQADRLTSCNNEILIPDLKIRKKLIPGENVLEIPPQTSDIAFSCWMGMLKGVIKLTDDLAVLQPGEQQVALPAMSPACCRQEINPQSSVASIYGNDLSKVSPDRLIHKAQINPSGQTAAVKAIGVELEPLVLVVEQGLPANITFDVSQAANSQGLWEITNLEKRTVLSAFTIPANGATVPFTSPAAGKFGIFKDKKMVGLLIASHNIQAVNPAELKQILLENR</sequence>
<dbReference type="AlphaFoldDB" id="A0A1H8V6T3"/>
<feature type="transmembrane region" description="Helical" evidence="2">
    <location>
        <begin position="187"/>
        <end position="207"/>
    </location>
</feature>
<dbReference type="InterPro" id="IPR017969">
    <property type="entry name" value="Heavy-metal-associated_CS"/>
</dbReference>
<gene>
    <name evidence="4" type="ORF">SAMN04490178_110108</name>
</gene>
<dbReference type="Gene3D" id="2.60.40.420">
    <property type="entry name" value="Cupredoxins - blue copper proteins"/>
    <property type="match status" value="1"/>
</dbReference>
<dbReference type="SUPFAM" id="SSF55008">
    <property type="entry name" value="HMA, heavy metal-associated domain"/>
    <property type="match status" value="1"/>
</dbReference>
<keyword evidence="5" id="KW-1185">Reference proteome</keyword>
<evidence type="ECO:0000256" key="2">
    <source>
        <dbReference type="SAM" id="Phobius"/>
    </source>
</evidence>
<proteinExistence type="predicted"/>
<reference evidence="4 5" key="1">
    <citation type="submission" date="2016-10" db="EMBL/GenBank/DDBJ databases">
        <authorList>
            <person name="de Groot N.N."/>
        </authorList>
    </citation>
    <scope>NUCLEOTIDE SEQUENCE [LARGE SCALE GENOMIC DNA]</scope>
    <source>
        <strain evidence="4 5">DSM 13305</strain>
    </source>
</reference>
<dbReference type="InterPro" id="IPR006121">
    <property type="entry name" value="HMA_dom"/>
</dbReference>
<dbReference type="OrthoDB" id="9800141at2"/>
<dbReference type="Pfam" id="PF00403">
    <property type="entry name" value="HMA"/>
    <property type="match status" value="1"/>
</dbReference>
<dbReference type="Proteomes" id="UP000198847">
    <property type="component" value="Unassembled WGS sequence"/>
</dbReference>
<feature type="transmembrane region" description="Helical" evidence="2">
    <location>
        <begin position="76"/>
        <end position="95"/>
    </location>
</feature>
<feature type="transmembrane region" description="Helical" evidence="2">
    <location>
        <begin position="259"/>
        <end position="281"/>
    </location>
</feature>
<keyword evidence="2" id="KW-1133">Transmembrane helix</keyword>
<name>A0A1H8V6T3_9FIRM</name>
<dbReference type="PANTHER" id="PTHR42208:SF1">
    <property type="entry name" value="HEAVY METAL TRANSPORTER"/>
    <property type="match status" value="1"/>
</dbReference>
<dbReference type="InterPro" id="IPR008972">
    <property type="entry name" value="Cupredoxin"/>
</dbReference>
<evidence type="ECO:0000259" key="3">
    <source>
        <dbReference type="PROSITE" id="PS50846"/>
    </source>
</evidence>
<dbReference type="InterPro" id="IPR036163">
    <property type="entry name" value="HMA_dom_sf"/>
</dbReference>
<feature type="transmembrane region" description="Helical" evidence="2">
    <location>
        <begin position="293"/>
        <end position="320"/>
    </location>
</feature>
<evidence type="ECO:0000313" key="4">
    <source>
        <dbReference type="EMBL" id="SEP11180.1"/>
    </source>
</evidence>
<dbReference type="RefSeq" id="WP_091746600.1">
    <property type="nucleotide sequence ID" value="NZ_FODY01000010.1"/>
</dbReference>
<dbReference type="InterPro" id="IPR039447">
    <property type="entry name" value="UreH-like_TM_dom"/>
</dbReference>
<dbReference type="PROSITE" id="PS01047">
    <property type="entry name" value="HMA_1"/>
    <property type="match status" value="1"/>
</dbReference>
<dbReference type="Pfam" id="PF13386">
    <property type="entry name" value="DsbD_2"/>
    <property type="match status" value="1"/>
</dbReference>
<feature type="transmembrane region" description="Helical" evidence="2">
    <location>
        <begin position="227"/>
        <end position="247"/>
    </location>
</feature>
<keyword evidence="2" id="KW-0812">Transmembrane</keyword>
<dbReference type="EMBL" id="FODY01000010">
    <property type="protein sequence ID" value="SEP11180.1"/>
    <property type="molecule type" value="Genomic_DNA"/>
</dbReference>
<dbReference type="STRING" id="112903.SAMN04490178_110108"/>
<dbReference type="GO" id="GO:0046872">
    <property type="term" value="F:metal ion binding"/>
    <property type="evidence" value="ECO:0007669"/>
    <property type="project" value="UniProtKB-KW"/>
</dbReference>
<feature type="transmembrane region" description="Helical" evidence="2">
    <location>
        <begin position="160"/>
        <end position="181"/>
    </location>
</feature>
<feature type="domain" description="HMA" evidence="3">
    <location>
        <begin position="2"/>
        <end position="68"/>
    </location>
</feature>
<evidence type="ECO:0000313" key="5">
    <source>
        <dbReference type="Proteomes" id="UP000198847"/>
    </source>
</evidence>
<accession>A0A1H8V6T3</accession>
<dbReference type="Gene3D" id="3.30.70.100">
    <property type="match status" value="1"/>
</dbReference>
<dbReference type="PROSITE" id="PS50846">
    <property type="entry name" value="HMA_2"/>
    <property type="match status" value="1"/>
</dbReference>
<keyword evidence="1" id="KW-0479">Metal-binding</keyword>
<evidence type="ECO:0000256" key="1">
    <source>
        <dbReference type="ARBA" id="ARBA00022723"/>
    </source>
</evidence>
<dbReference type="CDD" id="cd00371">
    <property type="entry name" value="HMA"/>
    <property type="match status" value="1"/>
</dbReference>
<keyword evidence="2" id="KW-0472">Membrane</keyword>
<feature type="transmembrane region" description="Helical" evidence="2">
    <location>
        <begin position="115"/>
        <end position="139"/>
    </location>
</feature>
<organism evidence="4 5">
    <name type="scientific">Propionispora vibrioides</name>
    <dbReference type="NCBI Taxonomy" id="112903"/>
    <lineage>
        <taxon>Bacteria</taxon>
        <taxon>Bacillati</taxon>
        <taxon>Bacillota</taxon>
        <taxon>Negativicutes</taxon>
        <taxon>Selenomonadales</taxon>
        <taxon>Sporomusaceae</taxon>
        <taxon>Propionispora</taxon>
    </lineage>
</organism>
<dbReference type="PANTHER" id="PTHR42208">
    <property type="entry name" value="HEAVY METAL TRANSPORTER-RELATED"/>
    <property type="match status" value="1"/>
</dbReference>
<protein>
    <submittedName>
        <fullName evidence="4">Sulfite exporter TauE/SafE</fullName>
    </submittedName>
</protein>